<feature type="region of interest" description="Disordered" evidence="1">
    <location>
        <begin position="149"/>
        <end position="186"/>
    </location>
</feature>
<comment type="caution">
    <text evidence="2">The sequence shown here is derived from an EMBL/GenBank/DDBJ whole genome shotgun (WGS) entry which is preliminary data.</text>
</comment>
<evidence type="ECO:0000313" key="2">
    <source>
        <dbReference type="EMBL" id="KAJ3578459.1"/>
    </source>
</evidence>
<evidence type="ECO:0000256" key="1">
    <source>
        <dbReference type="SAM" id="MobiDB-lite"/>
    </source>
</evidence>
<evidence type="ECO:0000313" key="3">
    <source>
        <dbReference type="Proteomes" id="UP001148614"/>
    </source>
</evidence>
<organism evidence="2 3">
    <name type="scientific">Xylaria arbuscula</name>
    <dbReference type="NCBI Taxonomy" id="114810"/>
    <lineage>
        <taxon>Eukaryota</taxon>
        <taxon>Fungi</taxon>
        <taxon>Dikarya</taxon>
        <taxon>Ascomycota</taxon>
        <taxon>Pezizomycotina</taxon>
        <taxon>Sordariomycetes</taxon>
        <taxon>Xylariomycetidae</taxon>
        <taxon>Xylariales</taxon>
        <taxon>Xylariaceae</taxon>
        <taxon>Xylaria</taxon>
    </lineage>
</organism>
<dbReference type="Pfam" id="PF20180">
    <property type="entry name" value="UQCC2_CBP6"/>
    <property type="match status" value="1"/>
</dbReference>
<dbReference type="AlphaFoldDB" id="A0A9W8NKF4"/>
<gene>
    <name evidence="2" type="ORF">NPX13_g2115</name>
</gene>
<keyword evidence="3" id="KW-1185">Reference proteome</keyword>
<protein>
    <submittedName>
        <fullName evidence="2">Uncharacterized protein</fullName>
    </submittedName>
</protein>
<accession>A0A9W8NKF4</accession>
<reference evidence="2" key="1">
    <citation type="submission" date="2022-07" db="EMBL/GenBank/DDBJ databases">
        <title>Genome Sequence of Xylaria arbuscula.</title>
        <authorList>
            <person name="Buettner E."/>
        </authorList>
    </citation>
    <scope>NUCLEOTIDE SEQUENCE</scope>
    <source>
        <strain evidence="2">VT107</strain>
    </source>
</reference>
<name>A0A9W8NKF4_9PEZI</name>
<feature type="compositionally biased region" description="Basic and acidic residues" evidence="1">
    <location>
        <begin position="149"/>
        <end position="180"/>
    </location>
</feature>
<proteinExistence type="predicted"/>
<dbReference type="VEuPathDB" id="FungiDB:F4678DRAFT_115163"/>
<dbReference type="Proteomes" id="UP001148614">
    <property type="component" value="Unassembled WGS sequence"/>
</dbReference>
<dbReference type="EMBL" id="JANPWZ010000212">
    <property type="protein sequence ID" value="KAJ3578459.1"/>
    <property type="molecule type" value="Genomic_DNA"/>
</dbReference>
<sequence length="186" mass="21051">MSRQAMRGQGHILRALSQWPKDTIRPEVQFQVVLQKRFEQPKLELSEDEQLKQANALYSLLDNRYKKTVSAFKVDIQSLSEETLTSFDITPVSHHRLVTPAQEQPDLFHRPDKRARGSADTVLLPETLVEGEGIQVIHKLHTLLIHGENDTATHDKSGKSGERATPERQHALVLENEGRAPETVPV</sequence>